<keyword evidence="4" id="KW-0560">Oxidoreductase</keyword>
<dbReference type="Proteomes" id="UP000198784">
    <property type="component" value="Unassembled WGS sequence"/>
</dbReference>
<dbReference type="SUPFAM" id="SSF54373">
    <property type="entry name" value="FAD-linked reductases, C-terminal domain"/>
    <property type="match status" value="1"/>
</dbReference>
<dbReference type="PANTHER" id="PTHR46056:SF12">
    <property type="entry name" value="LONG-CHAIN-ALCOHOL OXIDASE"/>
    <property type="match status" value="1"/>
</dbReference>
<dbReference type="Pfam" id="PF00732">
    <property type="entry name" value="GMC_oxred_N"/>
    <property type="match status" value="1"/>
</dbReference>
<dbReference type="Pfam" id="PF13450">
    <property type="entry name" value="NAD_binding_8"/>
    <property type="match status" value="1"/>
</dbReference>
<organism evidence="7 8">
    <name type="scientific">Pseudomonas borbori</name>
    <dbReference type="NCBI Taxonomy" id="289003"/>
    <lineage>
        <taxon>Bacteria</taxon>
        <taxon>Pseudomonadati</taxon>
        <taxon>Pseudomonadota</taxon>
        <taxon>Gammaproteobacteria</taxon>
        <taxon>Pseudomonadales</taxon>
        <taxon>Pseudomonadaceae</taxon>
        <taxon>Pseudomonas</taxon>
    </lineage>
</organism>
<comment type="similarity">
    <text evidence="1">Belongs to the GMC oxidoreductase family.</text>
</comment>
<evidence type="ECO:0000259" key="5">
    <source>
        <dbReference type="Pfam" id="PF00732"/>
    </source>
</evidence>
<dbReference type="STRING" id="289003.SAMN05216190_12429"/>
<feature type="domain" description="Glucose-methanol-choline oxidoreductase N-terminal" evidence="5">
    <location>
        <begin position="128"/>
        <end position="306"/>
    </location>
</feature>
<dbReference type="AlphaFoldDB" id="A0A1I5U8E9"/>
<evidence type="ECO:0000256" key="2">
    <source>
        <dbReference type="ARBA" id="ARBA00022630"/>
    </source>
</evidence>
<accession>A0A1I5U8E9</accession>
<dbReference type="SUPFAM" id="SSF51905">
    <property type="entry name" value="FAD/NAD(P)-binding domain"/>
    <property type="match status" value="1"/>
</dbReference>
<evidence type="ECO:0000313" key="8">
    <source>
        <dbReference type="Proteomes" id="UP000198784"/>
    </source>
</evidence>
<dbReference type="OrthoDB" id="9787779at2"/>
<feature type="domain" description="Glucose-methanol-choline oxidoreductase C-terminal" evidence="6">
    <location>
        <begin position="398"/>
        <end position="510"/>
    </location>
</feature>
<proteinExistence type="inferred from homology"/>
<dbReference type="Pfam" id="PF05199">
    <property type="entry name" value="GMC_oxred_C"/>
    <property type="match status" value="1"/>
</dbReference>
<dbReference type="PANTHER" id="PTHR46056">
    <property type="entry name" value="LONG-CHAIN-ALCOHOL OXIDASE"/>
    <property type="match status" value="1"/>
</dbReference>
<keyword evidence="3" id="KW-0274">FAD</keyword>
<dbReference type="InterPro" id="IPR007867">
    <property type="entry name" value="GMC_OxRtase_C"/>
</dbReference>
<reference evidence="8" key="1">
    <citation type="submission" date="2016-10" db="EMBL/GenBank/DDBJ databases">
        <authorList>
            <person name="Varghese N."/>
            <person name="Submissions S."/>
        </authorList>
    </citation>
    <scope>NUCLEOTIDE SEQUENCE [LARGE SCALE GENOMIC DNA]</scope>
    <source>
        <strain evidence="8">DSM 17834</strain>
    </source>
</reference>
<evidence type="ECO:0000256" key="1">
    <source>
        <dbReference type="ARBA" id="ARBA00010790"/>
    </source>
</evidence>
<dbReference type="RefSeq" id="WP_090503048.1">
    <property type="nucleotide sequence ID" value="NZ_FOWX01000024.1"/>
</dbReference>
<evidence type="ECO:0000259" key="6">
    <source>
        <dbReference type="Pfam" id="PF05199"/>
    </source>
</evidence>
<evidence type="ECO:0000256" key="3">
    <source>
        <dbReference type="ARBA" id="ARBA00022827"/>
    </source>
</evidence>
<dbReference type="GO" id="GO:0050660">
    <property type="term" value="F:flavin adenine dinucleotide binding"/>
    <property type="evidence" value="ECO:0007669"/>
    <property type="project" value="InterPro"/>
</dbReference>
<keyword evidence="2" id="KW-0285">Flavoprotein</keyword>
<dbReference type="Gene3D" id="3.50.50.60">
    <property type="entry name" value="FAD/NAD(P)-binding domain"/>
    <property type="match status" value="2"/>
</dbReference>
<evidence type="ECO:0000256" key="4">
    <source>
        <dbReference type="ARBA" id="ARBA00023002"/>
    </source>
</evidence>
<name>A0A1I5U8E9_9PSED</name>
<evidence type="ECO:0000313" key="7">
    <source>
        <dbReference type="EMBL" id="SFP91543.1"/>
    </source>
</evidence>
<gene>
    <name evidence="7" type="ORF">SAMN05216190_12429</name>
</gene>
<sequence>MAAKFAQDDGDVVVIIGSGAGGGTLAHALAKQGIRSVVLEAGKRFEMADIENDEWAMFNKISWLDKRIATGGWDVAQNHPNLPAWIVKAVGGSTVHWAGVALRFRDFEFRMRTENGEIKGANLLDWPLSYEELEPWYVKAEKHMGVTGPSTGMPYHQWHNSFKVLAEGAKRVGYQEIQSGPMAINTQAYDGRPGCMQIGFCMQGCRIGAKWSTLYTDIPRAEATGHCEVRPQSMVLRIEHDARGKVNAVVYADAQGRQQRQKARVVCVAGNSIESPRLLLNSESSTFKDGLANSSGQVGRNYMTHTTAGIYATLPKPVHMYRGTTCAGVISDESYNDTSRGFIGGYRLEVLSLGLPFMSAFLDPTPQGWGRAFASKMERYDHMSGVWLCGEDLPMEGNRITLHASEKDQYGLPVPVVNKDDHAFDSAMREHGVEQTRKCYEAVGATEVIRLPSYPASHNMGTNRMSAKAADGVVNKWGQSHDIPNLFVSDGSQFTTSGGQNPTLTIVALALRQAEYIGAQLSQRAL</sequence>
<dbReference type="GO" id="GO:0016614">
    <property type="term" value="F:oxidoreductase activity, acting on CH-OH group of donors"/>
    <property type="evidence" value="ECO:0007669"/>
    <property type="project" value="InterPro"/>
</dbReference>
<dbReference type="InterPro" id="IPR000172">
    <property type="entry name" value="GMC_OxRdtase_N"/>
</dbReference>
<dbReference type="InterPro" id="IPR036188">
    <property type="entry name" value="FAD/NAD-bd_sf"/>
</dbReference>
<keyword evidence="8" id="KW-1185">Reference proteome</keyword>
<dbReference type="EMBL" id="FOWX01000024">
    <property type="protein sequence ID" value="SFP91543.1"/>
    <property type="molecule type" value="Genomic_DNA"/>
</dbReference>
<protein>
    <submittedName>
        <fullName evidence="7">Choline dehydrogenase</fullName>
    </submittedName>
</protein>